<dbReference type="GO" id="GO:0030246">
    <property type="term" value="F:carbohydrate binding"/>
    <property type="evidence" value="ECO:0007669"/>
    <property type="project" value="InterPro"/>
</dbReference>
<dbReference type="InterPro" id="IPR008160">
    <property type="entry name" value="Collagen"/>
</dbReference>
<dbReference type="Gene3D" id="2.60.120.740">
    <property type="match status" value="1"/>
</dbReference>
<dbReference type="InterPro" id="IPR000922">
    <property type="entry name" value="Lectin_gal-bd_dom"/>
</dbReference>
<organism evidence="4">
    <name type="scientific">Myxobolus bejeranoi</name>
    <dbReference type="NCBI Taxonomy" id="2015852"/>
    <lineage>
        <taxon>Eukaryota</taxon>
        <taxon>Metazoa</taxon>
        <taxon>Cnidaria</taxon>
        <taxon>Myxozoa</taxon>
        <taxon>Myxosporea</taxon>
        <taxon>Bivalvulida</taxon>
        <taxon>Platysporina</taxon>
        <taxon>Myxobolidae</taxon>
        <taxon>Myxobolus</taxon>
    </lineage>
</organism>
<reference evidence="4" key="1">
    <citation type="journal article" date="2023" name="Int. J. Mol. Sci.">
        <title>The Molecular Mechanisms Employed by the Parasite Myxobolus bejeranoi (Cnidaria: Myxozoa) from Invasion through Sporulation for Successful Proliferation in Its Fish Host.</title>
        <authorList>
            <person name="Maor-Landaw K."/>
            <person name="Avidor I."/>
            <person name="Rostowsky N."/>
            <person name="Salti B."/>
            <person name="Smirnov M."/>
            <person name="Ofek-Lalzar M."/>
            <person name="Levin L."/>
            <person name="Brekhman V."/>
            <person name="Lotan T."/>
        </authorList>
    </citation>
    <scope>NUCLEOTIDE SEQUENCE</scope>
    <source>
        <strain evidence="4">19BTRINITY_DN60227_c0_g1_i1</strain>
    </source>
</reference>
<dbReference type="PANTHER" id="PTHR24637:SF421">
    <property type="entry name" value="CUTICLE COLLAGEN DPY-2"/>
    <property type="match status" value="1"/>
</dbReference>
<feature type="chain" id="PRO_5041346934" evidence="2">
    <location>
        <begin position="20"/>
        <end position="437"/>
    </location>
</feature>
<dbReference type="Pfam" id="PF01391">
    <property type="entry name" value="Collagen"/>
    <property type="match status" value="1"/>
</dbReference>
<dbReference type="Pfam" id="PF02140">
    <property type="entry name" value="SUEL_Lectin"/>
    <property type="match status" value="1"/>
</dbReference>
<evidence type="ECO:0000259" key="3">
    <source>
        <dbReference type="PROSITE" id="PS50228"/>
    </source>
</evidence>
<dbReference type="CDD" id="cd22838">
    <property type="entry name" value="Gal_Rha_Lectin_nemgal"/>
    <property type="match status" value="1"/>
</dbReference>
<evidence type="ECO:0000256" key="2">
    <source>
        <dbReference type="SAM" id="SignalP"/>
    </source>
</evidence>
<dbReference type="PROSITE" id="PS50228">
    <property type="entry name" value="SUEL_LECTIN"/>
    <property type="match status" value="1"/>
</dbReference>
<dbReference type="EMBL" id="OR413622">
    <property type="protein sequence ID" value="WMB80959.1"/>
    <property type="molecule type" value="mRNA"/>
</dbReference>
<feature type="compositionally biased region" description="Gly residues" evidence="1">
    <location>
        <begin position="261"/>
        <end position="270"/>
    </location>
</feature>
<feature type="signal peptide" evidence="2">
    <location>
        <begin position="1"/>
        <end position="19"/>
    </location>
</feature>
<accession>A0AA50KH74</accession>
<feature type="domain" description="SUEL-type lectin" evidence="3">
    <location>
        <begin position="302"/>
        <end position="395"/>
    </location>
</feature>
<dbReference type="PANTHER" id="PTHR24637">
    <property type="entry name" value="COLLAGEN"/>
    <property type="match status" value="1"/>
</dbReference>
<feature type="region of interest" description="Disordered" evidence="1">
    <location>
        <begin position="117"/>
        <end position="139"/>
    </location>
</feature>
<reference evidence="4" key="2">
    <citation type="submission" date="2023-08" db="EMBL/GenBank/DDBJ databases">
        <authorList>
            <person name="Lotan T."/>
        </authorList>
    </citation>
    <scope>NUCLEOTIDE SEQUENCE</scope>
    <source>
        <strain evidence="4">19BTRINITY_DN60227_c0_g1_i1</strain>
    </source>
</reference>
<evidence type="ECO:0000313" key="4">
    <source>
        <dbReference type="EMBL" id="WMB80959.1"/>
    </source>
</evidence>
<dbReference type="AlphaFoldDB" id="A0AA50KH74"/>
<feature type="region of interest" description="Disordered" evidence="1">
    <location>
        <begin position="217"/>
        <end position="290"/>
    </location>
</feature>
<evidence type="ECO:0000256" key="1">
    <source>
        <dbReference type="SAM" id="MobiDB-lite"/>
    </source>
</evidence>
<dbReference type="InterPro" id="IPR043159">
    <property type="entry name" value="Lectin_gal-bd_sf"/>
</dbReference>
<keyword evidence="2" id="KW-0732">Signal</keyword>
<feature type="compositionally biased region" description="Low complexity" evidence="1">
    <location>
        <begin position="241"/>
        <end position="260"/>
    </location>
</feature>
<sequence>MMFLKFLILLLDLSLLTSTFKNKNKDSLMFLNTQYKNNEKSKNKAALKKNLNLNVAKENHATATSIQNKANLKKKENKNITELNNLLDDKNFHLNKIAKSLKTKMIIHKNLHAGNNMVPLDNEKRTNKKESEKNDVDKNFGDVSDVRVKKSVISQTSSKKEIHQESQYDYLKYLSTELEAEIQNALNMNLYIFSAPASILALAGGLGPAGSAGAPGIKGLNGSPGSPGPQGIDGEPGIRGPVGPEGESGPPGEPGAQGSPGEPGIGGTMGEVGPIGPPGKIGNPGPPGQPGREAVFPNCSFICENEKLWIQCRDYEIIHIIRTYWGRNDLELCQNPPKNLFSDKKCEGDQDMVYLKSIDQCQNKKACELVASNLFFDDNSCPDTYKFLKVCYECIPEEPLTISDIHNRMKRSKRHVKNNKIPLISEAKWKNPKQYFN</sequence>
<protein>
    <submittedName>
        <fullName evidence="4">Nematogalectin C</fullName>
    </submittedName>
</protein>
<feature type="compositionally biased region" description="Basic and acidic residues" evidence="1">
    <location>
        <begin position="121"/>
        <end position="139"/>
    </location>
</feature>
<proteinExistence type="evidence at transcript level"/>
<name>A0AA50KH74_9CNID</name>